<sequence>MRINRKIFYTIAASALALSAACRGGSTSSAGFTALSQTTPTTPATSGQPSRAFNDADVMFAQMMILHHQEAIEMAKLAATRASDSEIRTLASKIEKGQEEEIQTMKGWLSEWGKPEPMPGMGHDMPGGMSEEDMQKLQGAEGKEFDKLFAEQMITHHKGAIEMARTEETDGADPQAKELAKTIIATQQEEVKQLEQILKRL</sequence>
<dbReference type="Proteomes" id="UP000190797">
    <property type="component" value="Chromosome"/>
</dbReference>
<dbReference type="InterPro" id="IPR005183">
    <property type="entry name" value="DUF305_CopM-like"/>
</dbReference>
<feature type="chain" id="PRO_5038595785" description="DUF305 domain-containing protein" evidence="1">
    <location>
        <begin position="25"/>
        <end position="201"/>
    </location>
</feature>
<evidence type="ECO:0000259" key="2">
    <source>
        <dbReference type="Pfam" id="PF03713"/>
    </source>
</evidence>
<feature type="domain" description="DUF305" evidence="2">
    <location>
        <begin position="57"/>
        <end position="198"/>
    </location>
</feature>
<dbReference type="PROSITE" id="PS51257">
    <property type="entry name" value="PROKAR_LIPOPROTEIN"/>
    <property type="match status" value="1"/>
</dbReference>
<dbReference type="PANTHER" id="PTHR36933:SF1">
    <property type="entry name" value="SLL0788 PROTEIN"/>
    <property type="match status" value="1"/>
</dbReference>
<dbReference type="AlphaFoldDB" id="A0A1U9ZYT7"/>
<reference evidence="4" key="1">
    <citation type="journal article" date="2017" name="Med. Chem. Commun.">
        <title>Nonomuraea sp. ATCC 55076 harbours the largest actinomycete chromosome to date and the kistamicin biosynthetic gene cluster.</title>
        <authorList>
            <person name="Nazari B."/>
            <person name="Forneris C.C."/>
            <person name="Gibson M.I."/>
            <person name="Moon K."/>
            <person name="Schramma K.R."/>
            <person name="Seyedsayamdost M.R."/>
        </authorList>
    </citation>
    <scope>NUCLEOTIDE SEQUENCE [LARGE SCALE GENOMIC DNA]</scope>
    <source>
        <strain evidence="4">ATCC 55076</strain>
    </source>
</reference>
<dbReference type="InterPro" id="IPR012347">
    <property type="entry name" value="Ferritin-like"/>
</dbReference>
<dbReference type="STRING" id="1909395.BKM31_17910"/>
<organism evidence="3 4">
    <name type="scientific">[Actinomadura] parvosata subsp. kistnae</name>
    <dbReference type="NCBI Taxonomy" id="1909395"/>
    <lineage>
        <taxon>Bacteria</taxon>
        <taxon>Bacillati</taxon>
        <taxon>Actinomycetota</taxon>
        <taxon>Actinomycetes</taxon>
        <taxon>Streptosporangiales</taxon>
        <taxon>Streptosporangiaceae</taxon>
        <taxon>Nonomuraea</taxon>
    </lineage>
</organism>
<evidence type="ECO:0000313" key="3">
    <source>
        <dbReference type="EMBL" id="AQZ63090.1"/>
    </source>
</evidence>
<dbReference type="KEGG" id="noa:BKM31_17910"/>
<accession>A0A1U9ZYT7</accession>
<protein>
    <recommendedName>
        <fullName evidence="2">DUF305 domain-containing protein</fullName>
    </recommendedName>
</protein>
<dbReference type="RefSeq" id="WP_155127552.1">
    <property type="nucleotide sequence ID" value="NZ_CP017717.1"/>
</dbReference>
<dbReference type="PANTHER" id="PTHR36933">
    <property type="entry name" value="SLL0788 PROTEIN"/>
    <property type="match status" value="1"/>
</dbReference>
<keyword evidence="4" id="KW-1185">Reference proteome</keyword>
<dbReference type="Pfam" id="PF03713">
    <property type="entry name" value="DUF305"/>
    <property type="match status" value="1"/>
</dbReference>
<name>A0A1U9ZYT7_9ACTN</name>
<feature type="signal peptide" evidence="1">
    <location>
        <begin position="1"/>
        <end position="24"/>
    </location>
</feature>
<dbReference type="Gene3D" id="1.20.1260.10">
    <property type="match status" value="1"/>
</dbReference>
<evidence type="ECO:0000256" key="1">
    <source>
        <dbReference type="SAM" id="SignalP"/>
    </source>
</evidence>
<proteinExistence type="predicted"/>
<dbReference type="OrthoDB" id="26872at2"/>
<gene>
    <name evidence="3" type="ORF">BKM31_17910</name>
</gene>
<keyword evidence="1" id="KW-0732">Signal</keyword>
<dbReference type="EMBL" id="CP017717">
    <property type="protein sequence ID" value="AQZ63090.1"/>
    <property type="molecule type" value="Genomic_DNA"/>
</dbReference>
<evidence type="ECO:0000313" key="4">
    <source>
        <dbReference type="Proteomes" id="UP000190797"/>
    </source>
</evidence>